<feature type="compositionally biased region" description="Basic and acidic residues" evidence="7">
    <location>
        <begin position="596"/>
        <end position="618"/>
    </location>
</feature>
<organism evidence="10 11">
    <name type="scientific">Paralvinella palmiformis</name>
    <dbReference type="NCBI Taxonomy" id="53620"/>
    <lineage>
        <taxon>Eukaryota</taxon>
        <taxon>Metazoa</taxon>
        <taxon>Spiralia</taxon>
        <taxon>Lophotrochozoa</taxon>
        <taxon>Annelida</taxon>
        <taxon>Polychaeta</taxon>
        <taxon>Sedentaria</taxon>
        <taxon>Canalipalpata</taxon>
        <taxon>Terebellida</taxon>
        <taxon>Terebelliformia</taxon>
        <taxon>Alvinellidae</taxon>
        <taxon>Paralvinella</taxon>
    </lineage>
</organism>
<evidence type="ECO:0000313" key="11">
    <source>
        <dbReference type="Proteomes" id="UP001208570"/>
    </source>
</evidence>
<evidence type="ECO:0008006" key="12">
    <source>
        <dbReference type="Google" id="ProtNLM"/>
    </source>
</evidence>
<evidence type="ECO:0000256" key="7">
    <source>
        <dbReference type="SAM" id="MobiDB-lite"/>
    </source>
</evidence>
<sequence>MVREISGEYYLENGDEPKLFCYYSSYSQNRRSVAKFIPENINPRLCTHIIFAFADLVKGSFLKPSSWNDLPNGKGKGLYARTMALKKKNPKLKVLLALGGWKIGSEPFVAMMNDKRKRRLFIRNVVRYLRKYDFDGLDMDWEFPGTRGSPPEDKYRFTALMKDIRMAFEREAKQSGNERLLLTMAAAGGSYFIGLAYEPEKIVRYVDYILLMTYNYHGSWNDFTGHHSGLYPRADESGGEREWNQAWTIDFWLNEAGAPKEKIIVGIATYGMTFTLADPKDHGLKAAAVGGGRPGPYTGESGILSYYEICQKLGAGWNSVWIDEQKAPYAYSGSQWVGYDNTDSVTYKANYIRKMKLGGAFVWSVEMDDFRGVCGIGKYPLLSTIATILRQPVTRAEKAIALGADYLPGPSRVVPSGLSVSGSQYPKEGTSDYSYQDPDEYGSQADVHDDDTVTRYDENFIAYDDNFEADSLSNQDLDDDESRRRYGDSEYYDDESFLNNQNPSYSYDVDFGSQPDVGKELRDAHDVILETGHSLLGSAVGRSAPHEARQRGLRSRRISFTNQRVSRDPGYPGQNSNGRSRRQPPSHARRSTSVRAKADSSAKTERKMPQKFPALKESDARYAIRSHPRPSHGSEPVDDTKDFVHGQYTATEAFSEKPLDNSYLTRLLTGPLQGDIVGLESQGLVKNNNEEDRYRNKRIREHLSDDRYRGVISNRRLMSDRTGKRQYLKEGRMTGERSLTEPNPSSDKDLYEKKKIQKSETKIATVAQSWQYYTPGITCTAPGLYAHPSSCKQYYICVSHGNRWYKFHLTCPKGLGFKPDMAVCDIVPGCDD</sequence>
<feature type="region of interest" description="Disordered" evidence="7">
    <location>
        <begin position="725"/>
        <end position="749"/>
    </location>
</feature>
<feature type="domain" description="Chitin-binding type-2" evidence="8">
    <location>
        <begin position="776"/>
        <end position="832"/>
    </location>
</feature>
<evidence type="ECO:0000256" key="6">
    <source>
        <dbReference type="RuleBase" id="RU000489"/>
    </source>
</evidence>
<feature type="compositionally biased region" description="Basic residues" evidence="7">
    <location>
        <begin position="579"/>
        <end position="592"/>
    </location>
</feature>
<dbReference type="GO" id="GO:0006032">
    <property type="term" value="P:chitin catabolic process"/>
    <property type="evidence" value="ECO:0007669"/>
    <property type="project" value="TreeGrafter"/>
</dbReference>
<reference evidence="10" key="1">
    <citation type="journal article" date="2023" name="Mol. Biol. Evol.">
        <title>Third-Generation Sequencing Reveals the Adaptive Role of the Epigenome in Three Deep-Sea Polychaetes.</title>
        <authorList>
            <person name="Perez M."/>
            <person name="Aroh O."/>
            <person name="Sun Y."/>
            <person name="Lan Y."/>
            <person name="Juniper S.K."/>
            <person name="Young C.R."/>
            <person name="Angers B."/>
            <person name="Qian P.Y."/>
        </authorList>
    </citation>
    <scope>NUCLEOTIDE SEQUENCE</scope>
    <source>
        <strain evidence="10">P08H-3</strain>
    </source>
</reference>
<dbReference type="CDD" id="cd02872">
    <property type="entry name" value="GH18_chitolectin_chitotriosidase"/>
    <property type="match status" value="1"/>
</dbReference>
<evidence type="ECO:0000256" key="3">
    <source>
        <dbReference type="ARBA" id="ARBA00022801"/>
    </source>
</evidence>
<protein>
    <recommendedName>
        <fullName evidence="12">Chitinase</fullName>
    </recommendedName>
</protein>
<evidence type="ECO:0000256" key="4">
    <source>
        <dbReference type="ARBA" id="ARBA00023157"/>
    </source>
</evidence>
<dbReference type="GO" id="GO:0004568">
    <property type="term" value="F:chitinase activity"/>
    <property type="evidence" value="ECO:0007669"/>
    <property type="project" value="TreeGrafter"/>
</dbReference>
<dbReference type="GO" id="GO:0005576">
    <property type="term" value="C:extracellular region"/>
    <property type="evidence" value="ECO:0007669"/>
    <property type="project" value="InterPro"/>
</dbReference>
<dbReference type="Pfam" id="PF00704">
    <property type="entry name" value="Glyco_hydro_18"/>
    <property type="match status" value="1"/>
</dbReference>
<keyword evidence="11" id="KW-1185">Reference proteome</keyword>
<keyword evidence="4" id="KW-1015">Disulfide bond</keyword>
<dbReference type="PROSITE" id="PS01095">
    <property type="entry name" value="GH18_1"/>
    <property type="match status" value="1"/>
</dbReference>
<keyword evidence="3 6" id="KW-0378">Hydrolase</keyword>
<dbReference type="FunFam" id="3.10.50.10:FF:000001">
    <property type="entry name" value="Chitinase 3-like 1"/>
    <property type="match status" value="1"/>
</dbReference>
<dbReference type="SUPFAM" id="SSF57625">
    <property type="entry name" value="Invertebrate chitin-binding proteins"/>
    <property type="match status" value="1"/>
</dbReference>
<dbReference type="Pfam" id="PF01607">
    <property type="entry name" value="CBM_14"/>
    <property type="match status" value="1"/>
</dbReference>
<dbReference type="SMART" id="SM00494">
    <property type="entry name" value="ChtBD2"/>
    <property type="match status" value="1"/>
</dbReference>
<gene>
    <name evidence="10" type="ORF">LSH36_138g06003</name>
</gene>
<dbReference type="GO" id="GO:0005975">
    <property type="term" value="P:carbohydrate metabolic process"/>
    <property type="evidence" value="ECO:0007669"/>
    <property type="project" value="InterPro"/>
</dbReference>
<dbReference type="Proteomes" id="UP001208570">
    <property type="component" value="Unassembled WGS sequence"/>
</dbReference>
<dbReference type="SUPFAM" id="SSF51445">
    <property type="entry name" value="(Trans)glycosidases"/>
    <property type="match status" value="1"/>
</dbReference>
<dbReference type="InterPro" id="IPR011583">
    <property type="entry name" value="Chitinase_II/V-like_cat"/>
</dbReference>
<dbReference type="InterPro" id="IPR050314">
    <property type="entry name" value="Glycosyl_Hydrlase_18"/>
</dbReference>
<feature type="region of interest" description="Disordered" evidence="7">
    <location>
        <begin position="471"/>
        <end position="517"/>
    </location>
</feature>
<comment type="caution">
    <text evidence="10">The sequence shown here is derived from an EMBL/GenBank/DDBJ whole genome shotgun (WGS) entry which is preliminary data.</text>
</comment>
<evidence type="ECO:0000256" key="2">
    <source>
        <dbReference type="ARBA" id="ARBA00022669"/>
    </source>
</evidence>
<proteinExistence type="inferred from homology"/>
<feature type="compositionally biased region" description="Basic and acidic residues" evidence="7">
    <location>
        <begin position="725"/>
        <end position="739"/>
    </location>
</feature>
<dbReference type="PROSITE" id="PS50940">
    <property type="entry name" value="CHIT_BIND_II"/>
    <property type="match status" value="1"/>
</dbReference>
<dbReference type="Gene3D" id="3.10.50.10">
    <property type="match status" value="1"/>
</dbReference>
<evidence type="ECO:0000256" key="1">
    <source>
        <dbReference type="ARBA" id="ARBA00009121"/>
    </source>
</evidence>
<evidence type="ECO:0000259" key="8">
    <source>
        <dbReference type="PROSITE" id="PS50940"/>
    </source>
</evidence>
<dbReference type="InterPro" id="IPR029070">
    <property type="entry name" value="Chitinase_insertion_sf"/>
</dbReference>
<keyword evidence="2" id="KW-0147">Chitin-binding</keyword>
<evidence type="ECO:0000256" key="5">
    <source>
        <dbReference type="ARBA" id="ARBA00023295"/>
    </source>
</evidence>
<feature type="region of interest" description="Disordered" evidence="7">
    <location>
        <begin position="539"/>
        <end position="618"/>
    </location>
</feature>
<dbReference type="InterPro" id="IPR036508">
    <property type="entry name" value="Chitin-bd_dom_sf"/>
</dbReference>
<evidence type="ECO:0000313" key="10">
    <source>
        <dbReference type="EMBL" id="KAK2160193.1"/>
    </source>
</evidence>
<comment type="similarity">
    <text evidence="1">Belongs to the glycosyl hydrolase 18 family. Chitinase class II subfamily.</text>
</comment>
<dbReference type="InterPro" id="IPR001579">
    <property type="entry name" value="Glyco_hydro_18_chit_AS"/>
</dbReference>
<evidence type="ECO:0000259" key="9">
    <source>
        <dbReference type="PROSITE" id="PS51910"/>
    </source>
</evidence>
<dbReference type="SMART" id="SM00636">
    <property type="entry name" value="Glyco_18"/>
    <property type="match status" value="1"/>
</dbReference>
<dbReference type="SUPFAM" id="SSF54556">
    <property type="entry name" value="Chitinase insertion domain"/>
    <property type="match status" value="1"/>
</dbReference>
<dbReference type="PANTHER" id="PTHR11177">
    <property type="entry name" value="CHITINASE"/>
    <property type="match status" value="1"/>
</dbReference>
<dbReference type="Gene3D" id="2.170.140.10">
    <property type="entry name" value="Chitin binding domain"/>
    <property type="match status" value="1"/>
</dbReference>
<dbReference type="Gene3D" id="3.20.20.80">
    <property type="entry name" value="Glycosidases"/>
    <property type="match status" value="1"/>
</dbReference>
<feature type="region of interest" description="Disordered" evidence="7">
    <location>
        <begin position="417"/>
        <end position="449"/>
    </location>
</feature>
<accession>A0AAD9N9B3</accession>
<dbReference type="InterPro" id="IPR017853">
    <property type="entry name" value="GH"/>
</dbReference>
<dbReference type="InterPro" id="IPR002557">
    <property type="entry name" value="Chitin-bd_dom"/>
</dbReference>
<dbReference type="EMBL" id="JAODUP010000138">
    <property type="protein sequence ID" value="KAK2160193.1"/>
    <property type="molecule type" value="Genomic_DNA"/>
</dbReference>
<feature type="domain" description="GH18" evidence="9">
    <location>
        <begin position="17"/>
        <end position="392"/>
    </location>
</feature>
<dbReference type="AlphaFoldDB" id="A0AAD9N9B3"/>
<dbReference type="PROSITE" id="PS51910">
    <property type="entry name" value="GH18_2"/>
    <property type="match status" value="1"/>
</dbReference>
<dbReference type="InterPro" id="IPR001223">
    <property type="entry name" value="Glyco_hydro18_cat"/>
</dbReference>
<keyword evidence="5 6" id="KW-0326">Glycosidase</keyword>
<name>A0AAD9N9B3_9ANNE</name>
<dbReference type="PANTHER" id="PTHR11177:SF317">
    <property type="entry name" value="CHITINASE 12-RELATED"/>
    <property type="match status" value="1"/>
</dbReference>
<dbReference type="GO" id="GO:0008061">
    <property type="term" value="F:chitin binding"/>
    <property type="evidence" value="ECO:0007669"/>
    <property type="project" value="UniProtKB-KW"/>
</dbReference>